<dbReference type="EMBL" id="CAJVQB010004268">
    <property type="protein sequence ID" value="CAG8631333.1"/>
    <property type="molecule type" value="Genomic_DNA"/>
</dbReference>
<evidence type="ECO:0000313" key="2">
    <source>
        <dbReference type="EMBL" id="CAG8631333.1"/>
    </source>
</evidence>
<comment type="caution">
    <text evidence="2">The sequence shown here is derived from an EMBL/GenBank/DDBJ whole genome shotgun (WGS) entry which is preliminary data.</text>
</comment>
<proteinExistence type="predicted"/>
<keyword evidence="1" id="KW-0812">Transmembrane</keyword>
<organism evidence="2 3">
    <name type="scientific">Gigaspora margarita</name>
    <dbReference type="NCBI Taxonomy" id="4874"/>
    <lineage>
        <taxon>Eukaryota</taxon>
        <taxon>Fungi</taxon>
        <taxon>Fungi incertae sedis</taxon>
        <taxon>Mucoromycota</taxon>
        <taxon>Glomeromycotina</taxon>
        <taxon>Glomeromycetes</taxon>
        <taxon>Diversisporales</taxon>
        <taxon>Gigasporaceae</taxon>
        <taxon>Gigaspora</taxon>
    </lineage>
</organism>
<feature type="transmembrane region" description="Helical" evidence="1">
    <location>
        <begin position="151"/>
        <end position="169"/>
    </location>
</feature>
<evidence type="ECO:0000256" key="1">
    <source>
        <dbReference type="SAM" id="Phobius"/>
    </source>
</evidence>
<sequence length="222" mass="25610">MYSKEIKKHLYKKPSEPYYTFSPTAAMAYYTYQRYRGHNISKINQGRDQWTNSGEPSIVQPIRSALDLSSSTWNYCSSLVPQQVHNITSYNGPTRDLSWSSFILFPMLIYPIYFLITIPTTLVTFFLLYFPMVCKFEYILWKRNIGINARYDFTSFITTVTGSILIPILVLLGDAFFFCVVLCASTGAVFMVMFKSFDEGLAFCNRVAMGVPETYLEMILEE</sequence>
<evidence type="ECO:0000313" key="3">
    <source>
        <dbReference type="Proteomes" id="UP000789901"/>
    </source>
</evidence>
<protein>
    <submittedName>
        <fullName evidence="2">1931_t:CDS:1</fullName>
    </submittedName>
</protein>
<gene>
    <name evidence="2" type="ORF">GMARGA_LOCUS8347</name>
</gene>
<dbReference type="Proteomes" id="UP000789901">
    <property type="component" value="Unassembled WGS sequence"/>
</dbReference>
<accession>A0ABN7UM70</accession>
<name>A0ABN7UM70_GIGMA</name>
<reference evidence="2 3" key="1">
    <citation type="submission" date="2021-06" db="EMBL/GenBank/DDBJ databases">
        <authorList>
            <person name="Kallberg Y."/>
            <person name="Tangrot J."/>
            <person name="Rosling A."/>
        </authorList>
    </citation>
    <scope>NUCLEOTIDE SEQUENCE [LARGE SCALE GENOMIC DNA]</scope>
    <source>
        <strain evidence="2 3">120-4 pot B 10/14</strain>
    </source>
</reference>
<feature type="transmembrane region" description="Helical" evidence="1">
    <location>
        <begin position="108"/>
        <end position="130"/>
    </location>
</feature>
<keyword evidence="1" id="KW-0472">Membrane</keyword>
<keyword evidence="1" id="KW-1133">Transmembrane helix</keyword>
<feature type="transmembrane region" description="Helical" evidence="1">
    <location>
        <begin position="175"/>
        <end position="194"/>
    </location>
</feature>
<keyword evidence="3" id="KW-1185">Reference proteome</keyword>